<reference evidence="2 3" key="1">
    <citation type="submission" date="2016-02" db="EMBL/GenBank/DDBJ databases">
        <title>Genome analysis of coral dinoflagellate symbionts highlights evolutionary adaptations to a symbiotic lifestyle.</title>
        <authorList>
            <person name="Aranda M."/>
            <person name="Li Y."/>
            <person name="Liew Y.J."/>
            <person name="Baumgarten S."/>
            <person name="Simakov O."/>
            <person name="Wilson M."/>
            <person name="Piel J."/>
            <person name="Ashoor H."/>
            <person name="Bougouffa S."/>
            <person name="Bajic V.B."/>
            <person name="Ryu T."/>
            <person name="Ravasi T."/>
            <person name="Bayer T."/>
            <person name="Micklem G."/>
            <person name="Kim H."/>
            <person name="Bhak J."/>
            <person name="Lajeunesse T.C."/>
            <person name="Voolstra C.R."/>
        </authorList>
    </citation>
    <scope>NUCLEOTIDE SEQUENCE [LARGE SCALE GENOMIC DNA]</scope>
    <source>
        <strain evidence="2 3">CCMP2467</strain>
    </source>
</reference>
<evidence type="ECO:0000256" key="1">
    <source>
        <dbReference type="SAM" id="MobiDB-lite"/>
    </source>
</evidence>
<dbReference type="EMBL" id="LSRX01000648">
    <property type="protein sequence ID" value="OLP91806.1"/>
    <property type="molecule type" value="Genomic_DNA"/>
</dbReference>
<feature type="compositionally biased region" description="Polar residues" evidence="1">
    <location>
        <begin position="209"/>
        <end position="241"/>
    </location>
</feature>
<evidence type="ECO:0000313" key="3">
    <source>
        <dbReference type="Proteomes" id="UP000186817"/>
    </source>
</evidence>
<accession>A0A1Q9D9F2</accession>
<feature type="region of interest" description="Disordered" evidence="1">
    <location>
        <begin position="422"/>
        <end position="450"/>
    </location>
</feature>
<gene>
    <name evidence="2" type="ORF">AK812_SmicGene26439</name>
</gene>
<feature type="compositionally biased region" description="Polar residues" evidence="1">
    <location>
        <begin position="182"/>
        <end position="197"/>
    </location>
</feature>
<name>A0A1Q9D9F2_SYMMI</name>
<feature type="compositionally biased region" description="Acidic residues" evidence="1">
    <location>
        <begin position="423"/>
        <end position="437"/>
    </location>
</feature>
<protein>
    <submittedName>
        <fullName evidence="2">Uncharacterized protein</fullName>
    </submittedName>
</protein>
<proteinExistence type="predicted"/>
<comment type="caution">
    <text evidence="2">The sequence shown here is derived from an EMBL/GenBank/DDBJ whole genome shotgun (WGS) entry which is preliminary data.</text>
</comment>
<dbReference type="Proteomes" id="UP000186817">
    <property type="component" value="Unassembled WGS sequence"/>
</dbReference>
<dbReference type="AlphaFoldDB" id="A0A1Q9D9F2"/>
<evidence type="ECO:0000313" key="2">
    <source>
        <dbReference type="EMBL" id="OLP91806.1"/>
    </source>
</evidence>
<sequence>MVDVSDVSVAYDRIFNFVAFRHHLIHFYLPCPELRHEGEQQDPPMLQQAVEGQRQFDREVDRLGHHILKELRVTFRQMSSRAGIFKYCVYTMFVQHPKIFVPVSYVSPAMPHLTVYASVCKEWNRSISTVVQYHNMLDFRRLWMFHADLIPDLRLLIIRLIFASFLQQQFLSSDSGPVGPNTCINNGTSTASDSSKTPFRAKQAKPAKPNSQSASTERQTNPATNRGQASTEHQTNPSPFTLLSVAPAPAVPKATLTGAESQSAKNVDEQFLKDLLSADVHDISSQLEIQLEGRTAVDHIPKGLSTLSQFLLYREQLLENPYPEQWVMAPWQALRTNADRASLIRKSQRPFASLKDPERDRCAKYLLSLFSEPVPPNTIGRAEFFGFIDCILQSRLNYEREGATGILATGKVLPTDHAVAGLDPEEEELPDGSDAEDLMASAKAFRGQGR</sequence>
<keyword evidence="3" id="KW-1185">Reference proteome</keyword>
<organism evidence="2 3">
    <name type="scientific">Symbiodinium microadriaticum</name>
    <name type="common">Dinoflagellate</name>
    <name type="synonym">Zooxanthella microadriatica</name>
    <dbReference type="NCBI Taxonomy" id="2951"/>
    <lineage>
        <taxon>Eukaryota</taxon>
        <taxon>Sar</taxon>
        <taxon>Alveolata</taxon>
        <taxon>Dinophyceae</taxon>
        <taxon>Suessiales</taxon>
        <taxon>Symbiodiniaceae</taxon>
        <taxon>Symbiodinium</taxon>
    </lineage>
</organism>
<dbReference type="OrthoDB" id="416140at2759"/>
<feature type="region of interest" description="Disordered" evidence="1">
    <location>
        <begin position="177"/>
        <end position="244"/>
    </location>
</feature>